<evidence type="ECO:0000256" key="1">
    <source>
        <dbReference type="ARBA" id="ARBA00004371"/>
    </source>
</evidence>
<protein>
    <recommendedName>
        <fullName evidence="4">Late endosomal/lysosomal adaptor and MAPK and MTOR activator 4</fullName>
    </recommendedName>
</protein>
<dbReference type="GeneID" id="106463106"/>
<dbReference type="InterPro" id="IPR034601">
    <property type="entry name" value="LAMTOR4"/>
</dbReference>
<gene>
    <name evidence="6" type="primary">LOC106463106</name>
</gene>
<sequence>MTFTGTEVPEQTGYLIINEDGGVVSSGGDLENDEHAASVIMNMLNLIEKSTMSPTENKEPFKRLSIQYDDHLYIVMVSNKKIHVVKRNYVPAEPVEA</sequence>
<evidence type="ECO:0000313" key="5">
    <source>
        <dbReference type="Proteomes" id="UP000694941"/>
    </source>
</evidence>
<evidence type="ECO:0000256" key="2">
    <source>
        <dbReference type="ARBA" id="ARBA00010627"/>
    </source>
</evidence>
<evidence type="ECO:0000256" key="4">
    <source>
        <dbReference type="ARBA" id="ARBA00032690"/>
    </source>
</evidence>
<comment type="subcellular location">
    <subcellularLocation>
        <location evidence="1">Lysosome</location>
    </subcellularLocation>
</comment>
<dbReference type="RefSeq" id="XP_013778529.1">
    <property type="nucleotide sequence ID" value="XM_013923075.2"/>
</dbReference>
<dbReference type="Proteomes" id="UP000694941">
    <property type="component" value="Unplaced"/>
</dbReference>
<evidence type="ECO:0000256" key="3">
    <source>
        <dbReference type="ARBA" id="ARBA00023228"/>
    </source>
</evidence>
<keyword evidence="3" id="KW-0458">Lysosome</keyword>
<dbReference type="PANTHER" id="PTHR33967:SF1">
    <property type="entry name" value="RAGULATOR COMPLEX PROTEIN LAMTOR4"/>
    <property type="match status" value="1"/>
</dbReference>
<organism evidence="5 6">
    <name type="scientific">Limulus polyphemus</name>
    <name type="common">Atlantic horseshoe crab</name>
    <dbReference type="NCBI Taxonomy" id="6850"/>
    <lineage>
        <taxon>Eukaryota</taxon>
        <taxon>Metazoa</taxon>
        <taxon>Ecdysozoa</taxon>
        <taxon>Arthropoda</taxon>
        <taxon>Chelicerata</taxon>
        <taxon>Merostomata</taxon>
        <taxon>Xiphosura</taxon>
        <taxon>Limulidae</taxon>
        <taxon>Limulus</taxon>
    </lineage>
</organism>
<reference evidence="6" key="1">
    <citation type="submission" date="2025-08" db="UniProtKB">
        <authorList>
            <consortium name="RefSeq"/>
        </authorList>
    </citation>
    <scope>IDENTIFICATION</scope>
    <source>
        <tissue evidence="6">Muscle</tissue>
    </source>
</reference>
<dbReference type="PANTHER" id="PTHR33967">
    <property type="entry name" value="RAGULATOR COMPLEX PROTEIN LAMTOR4"/>
    <property type="match status" value="1"/>
</dbReference>
<comment type="similarity">
    <text evidence="2">Belongs to the LAMTOR4 family.</text>
</comment>
<name>A0ABM1BB93_LIMPO</name>
<proteinExistence type="inferred from homology"/>
<dbReference type="SUPFAM" id="SSF103196">
    <property type="entry name" value="Roadblock/LC7 domain"/>
    <property type="match status" value="1"/>
</dbReference>
<evidence type="ECO:0000313" key="6">
    <source>
        <dbReference type="RefSeq" id="XP_013778529.1"/>
    </source>
</evidence>
<keyword evidence="5" id="KW-1185">Reference proteome</keyword>
<accession>A0ABM1BB93</accession>